<keyword evidence="2" id="KW-1185">Reference proteome</keyword>
<dbReference type="EMBL" id="JBHLTM010000038">
    <property type="protein sequence ID" value="MFC0685103.1"/>
    <property type="molecule type" value="Genomic_DNA"/>
</dbReference>
<sequence>MPAFAQAQAGSADAQFKAITDKEWAWRKQQQGDDDGPGKLRAHLPDVTPKAQAARLVYWQDVRRQVAAIPADTLSPAVRVDQQVYLAQIDVLIAQQKFHEWEKPVNSDTSFWSGLAGMGRRTFSNEEEYRRYIALMTEFPRYFRDQTANMKAGLARGFTAPQVTLKGRDASIAAVADKAAQDTVFFEPFKAMPAAIPAATQAELRRAGLKAINEAVLPAYKDLLTFVRGTYIPGARKELAAETLPDGKAYYRSVIKEYATTDMTPEQIHAIGLSEIAKIRTEMQETMKEAKFDGDLPAFLQFLRTDPQFYVNTPQALLDRAAWTAKEVDRKIGRFIGHLPRQRFGIVPVPDDIAPFYTAGRGGPGVYLVNTYDLPSRPLYSLPALTLHESAPGHAFQMPIAAENKDQPDFRRETYISAFGEGWALYTERLGTDMGIYQTPYEKFGMLSYQAWRAARLVVDTGVHHYGWSREQAQQYLHDNTALSNHEIETEVDRYIAWPGQALAYYLGEMTIMQGRRKAEAALGPKFNIRAFHDTVLALGSVPLPILSARIDQFIAEGGKGPYPDEES</sequence>
<name>A0ABV6SAL5_9SPHN</name>
<comment type="caution">
    <text evidence="1">The sequence shown here is derived from an EMBL/GenBank/DDBJ whole genome shotgun (WGS) entry which is preliminary data.</text>
</comment>
<organism evidence="1 2">
    <name type="scientific">Novosphingobium clariflavum</name>
    <dbReference type="NCBI Taxonomy" id="2029884"/>
    <lineage>
        <taxon>Bacteria</taxon>
        <taxon>Pseudomonadati</taxon>
        <taxon>Pseudomonadota</taxon>
        <taxon>Alphaproteobacteria</taxon>
        <taxon>Sphingomonadales</taxon>
        <taxon>Sphingomonadaceae</taxon>
        <taxon>Novosphingobium</taxon>
    </lineage>
</organism>
<protein>
    <submittedName>
        <fullName evidence="1">DUF885 family protein</fullName>
    </submittedName>
</protein>
<evidence type="ECO:0000313" key="1">
    <source>
        <dbReference type="EMBL" id="MFC0685103.1"/>
    </source>
</evidence>
<dbReference type="RefSeq" id="WP_267223425.1">
    <property type="nucleotide sequence ID" value="NZ_JAPCWC010000022.1"/>
</dbReference>
<dbReference type="InterPro" id="IPR010281">
    <property type="entry name" value="DUF885"/>
</dbReference>
<proteinExistence type="predicted"/>
<dbReference type="Proteomes" id="UP001589858">
    <property type="component" value="Unassembled WGS sequence"/>
</dbReference>
<dbReference type="PANTHER" id="PTHR33361:SF2">
    <property type="entry name" value="DUF885 DOMAIN-CONTAINING PROTEIN"/>
    <property type="match status" value="1"/>
</dbReference>
<gene>
    <name evidence="1" type="ORF">ACFFF8_10885</name>
</gene>
<reference evidence="1 2" key="1">
    <citation type="submission" date="2024-09" db="EMBL/GenBank/DDBJ databases">
        <authorList>
            <person name="Sun Q."/>
            <person name="Mori K."/>
        </authorList>
    </citation>
    <scope>NUCLEOTIDE SEQUENCE [LARGE SCALE GENOMIC DNA]</scope>
    <source>
        <strain evidence="1 2">CICC 11035S</strain>
    </source>
</reference>
<dbReference type="PANTHER" id="PTHR33361">
    <property type="entry name" value="GLR0591 PROTEIN"/>
    <property type="match status" value="1"/>
</dbReference>
<accession>A0ABV6SAL5</accession>
<dbReference type="Pfam" id="PF05960">
    <property type="entry name" value="DUF885"/>
    <property type="match status" value="1"/>
</dbReference>
<evidence type="ECO:0000313" key="2">
    <source>
        <dbReference type="Proteomes" id="UP001589858"/>
    </source>
</evidence>